<keyword evidence="2" id="KW-0812">Transmembrane</keyword>
<feature type="compositionally biased region" description="Gly residues" evidence="1">
    <location>
        <begin position="182"/>
        <end position="193"/>
    </location>
</feature>
<keyword evidence="4" id="KW-1185">Reference proteome</keyword>
<evidence type="ECO:0000256" key="1">
    <source>
        <dbReference type="SAM" id="MobiDB-lite"/>
    </source>
</evidence>
<feature type="compositionally biased region" description="Low complexity" evidence="1">
    <location>
        <begin position="1"/>
        <end position="29"/>
    </location>
</feature>
<feature type="transmembrane region" description="Helical" evidence="2">
    <location>
        <begin position="77"/>
        <end position="96"/>
    </location>
</feature>
<evidence type="ECO:0000313" key="3">
    <source>
        <dbReference type="EMBL" id="MEB3023653.1"/>
    </source>
</evidence>
<accession>A0ABU5XN92</accession>
<dbReference type="InterPro" id="IPR035166">
    <property type="entry name" value="DUF5336"/>
</dbReference>
<feature type="compositionally biased region" description="Gly residues" evidence="1">
    <location>
        <begin position="215"/>
        <end position="229"/>
    </location>
</feature>
<keyword evidence="2" id="KW-0472">Membrane</keyword>
<name>A0ABU5XN92_9MYCO</name>
<dbReference type="Pfam" id="PF17270">
    <property type="entry name" value="DUF5336"/>
    <property type="match status" value="1"/>
</dbReference>
<feature type="transmembrane region" description="Helical" evidence="2">
    <location>
        <begin position="134"/>
        <end position="154"/>
    </location>
</feature>
<evidence type="ECO:0000256" key="2">
    <source>
        <dbReference type="SAM" id="Phobius"/>
    </source>
</evidence>
<protein>
    <submittedName>
        <fullName evidence="3">DUF5336 domain-containing protein</fullName>
    </submittedName>
</protein>
<dbReference type="Proteomes" id="UP001299596">
    <property type="component" value="Unassembled WGS sequence"/>
</dbReference>
<feature type="transmembrane region" description="Helical" evidence="2">
    <location>
        <begin position="103"/>
        <end position="122"/>
    </location>
</feature>
<sequence length="292" mass="28676">MTYSPGNPGFQPSQPSGSYGPPTSSTPSFAKTEDVESKLPLYLQIAVAVLGLGVYLANFGPIVTVTNGEYPLILGDAGHTVPLALLAGLLAGAGLLPKAKQYTAVVAAISALGALLAIATLADAGDDYTVGWGLWLVLTFSILQAVAAVGALLLESGVVTAPAPRPKYDPYAQYGLPPGGNYYGQPGQHGYGQQGPPQSGYPSYGGGYPSAPSSGGFGAQSGPSTGGFSSGPQPAPQGPPTPPTGFPSFSPPSPGGSGNSSTAGQGGTGQGQSSTGGQQSQGGSAPSGPAQP</sequence>
<feature type="compositionally biased region" description="Low complexity" evidence="1">
    <location>
        <begin position="271"/>
        <end position="292"/>
    </location>
</feature>
<feature type="region of interest" description="Disordered" evidence="1">
    <location>
        <begin position="182"/>
        <end position="292"/>
    </location>
</feature>
<gene>
    <name evidence="3" type="ORF">K6T79_21760</name>
</gene>
<feature type="transmembrane region" description="Helical" evidence="2">
    <location>
        <begin position="39"/>
        <end position="57"/>
    </location>
</feature>
<comment type="caution">
    <text evidence="3">The sequence shown here is derived from an EMBL/GenBank/DDBJ whole genome shotgun (WGS) entry which is preliminary data.</text>
</comment>
<feature type="region of interest" description="Disordered" evidence="1">
    <location>
        <begin position="1"/>
        <end position="30"/>
    </location>
</feature>
<proteinExistence type="predicted"/>
<evidence type="ECO:0000313" key="4">
    <source>
        <dbReference type="Proteomes" id="UP001299596"/>
    </source>
</evidence>
<feature type="compositionally biased region" description="Pro residues" evidence="1">
    <location>
        <begin position="233"/>
        <end position="254"/>
    </location>
</feature>
<organism evidence="3 4">
    <name type="scientific">[Mycobacterium] crassicus</name>
    <dbReference type="NCBI Taxonomy" id="2872309"/>
    <lineage>
        <taxon>Bacteria</taxon>
        <taxon>Bacillati</taxon>
        <taxon>Actinomycetota</taxon>
        <taxon>Actinomycetes</taxon>
        <taxon>Mycobacteriales</taxon>
        <taxon>Mycobacteriaceae</taxon>
        <taxon>Mycolicibacter</taxon>
    </lineage>
</organism>
<keyword evidence="2" id="KW-1133">Transmembrane helix</keyword>
<dbReference type="EMBL" id="JAYJJR010000018">
    <property type="protein sequence ID" value="MEB3023653.1"/>
    <property type="molecule type" value="Genomic_DNA"/>
</dbReference>
<dbReference type="RefSeq" id="WP_225406473.1">
    <property type="nucleotide sequence ID" value="NZ_JAYJJR010000018.1"/>
</dbReference>
<reference evidence="3 4" key="1">
    <citation type="submission" date="2023-12" db="EMBL/GenBank/DDBJ databases">
        <title>Description of new species of Mycobacterium terrae complex isolated from sewage at the Sao Paulo Zoological Park Foundation in Brazil.</title>
        <authorList>
            <person name="Romagnoli C.L."/>
            <person name="Conceicao E.C."/>
            <person name="Machado E."/>
            <person name="Barreto L.B.P.F."/>
            <person name="Sharma A."/>
            <person name="Silva N.M."/>
            <person name="Marques L.E."/>
            <person name="Juliana M.A."/>
            <person name="Lourenco M.C.S."/>
            <person name="Digiampietri L.A."/>
            <person name="Suffys P.N."/>
            <person name="Viana-Niero C."/>
        </authorList>
    </citation>
    <scope>NUCLEOTIDE SEQUENCE [LARGE SCALE GENOMIC DNA]</scope>
    <source>
        <strain evidence="3 4">MYC098</strain>
    </source>
</reference>